<dbReference type="InterPro" id="IPR022896">
    <property type="entry name" value="TrioseP_Isoase_bac/euk"/>
</dbReference>
<proteinExistence type="inferred from homology"/>
<comment type="pathway">
    <text evidence="9 10">Carbohydrate biosynthesis; gluconeogenesis.</text>
</comment>
<evidence type="ECO:0000256" key="9">
    <source>
        <dbReference type="HAMAP-Rule" id="MF_00147"/>
    </source>
</evidence>
<reference evidence="11 12" key="1">
    <citation type="submission" date="2016-02" db="EMBL/GenBank/DDBJ databases">
        <title>Anaerosporomusa subterraneum gen. nov., sp. nov., a spore-forming obligate anaerobe isolated from saprolite.</title>
        <authorList>
            <person name="Choi J.K."/>
            <person name="Shah M."/>
            <person name="Yee N."/>
        </authorList>
    </citation>
    <scope>NUCLEOTIDE SEQUENCE [LARGE SCALE GENOMIC DNA]</scope>
    <source>
        <strain evidence="11 12">RU4</strain>
    </source>
</reference>
<comment type="subunit">
    <text evidence="9 10">Homodimer.</text>
</comment>
<dbReference type="AlphaFoldDB" id="A0A154BPY8"/>
<dbReference type="STRING" id="1794912.AXX12_12735"/>
<evidence type="ECO:0000313" key="12">
    <source>
        <dbReference type="Proteomes" id="UP000076268"/>
    </source>
</evidence>
<dbReference type="UniPathway" id="UPA00109">
    <property type="reaction ID" value="UER00189"/>
</dbReference>
<dbReference type="PANTHER" id="PTHR21139">
    <property type="entry name" value="TRIOSEPHOSPHATE ISOMERASE"/>
    <property type="match status" value="1"/>
</dbReference>
<comment type="function">
    <text evidence="9">Involved in the gluconeogenesis. Catalyzes stereospecifically the conversion of dihydroxyacetone phosphate (DHAP) to D-glyceraldehyde-3-phosphate (G3P).</text>
</comment>
<protein>
    <recommendedName>
        <fullName evidence="4 9">Triosephosphate isomerase</fullName>
        <shortName evidence="9">TIM</shortName>
        <shortName evidence="9">TPI</shortName>
        <ecNumber evidence="3 9">5.3.1.1</ecNumber>
    </recommendedName>
    <alternativeName>
        <fullName evidence="9">Triose-phosphate isomerase</fullName>
    </alternativeName>
</protein>
<comment type="caution">
    <text evidence="11">The sequence shown here is derived from an EMBL/GenBank/DDBJ whole genome shotgun (WGS) entry which is preliminary data.</text>
</comment>
<keyword evidence="12" id="KW-1185">Reference proteome</keyword>
<dbReference type="GO" id="GO:0004807">
    <property type="term" value="F:triose-phosphate isomerase activity"/>
    <property type="evidence" value="ECO:0007669"/>
    <property type="project" value="UniProtKB-UniRule"/>
</dbReference>
<dbReference type="PROSITE" id="PS51440">
    <property type="entry name" value="TIM_2"/>
    <property type="match status" value="1"/>
</dbReference>
<feature type="active site" description="Electrophile" evidence="9">
    <location>
        <position position="94"/>
    </location>
</feature>
<gene>
    <name evidence="9 11" type="primary">tpiA</name>
    <name evidence="11" type="ORF">AXX12_12735</name>
</gene>
<dbReference type="GO" id="GO:0019563">
    <property type="term" value="P:glycerol catabolic process"/>
    <property type="evidence" value="ECO:0007669"/>
    <property type="project" value="TreeGrafter"/>
</dbReference>
<dbReference type="RefSeq" id="WP_066244317.1">
    <property type="nucleotide sequence ID" value="NZ_LSGP01000023.1"/>
</dbReference>
<evidence type="ECO:0000256" key="6">
    <source>
        <dbReference type="ARBA" id="ARBA00022490"/>
    </source>
</evidence>
<sequence>MRKPIIAGNWKMHKTATASEAFARDLCDNITGAAVDVVICPNFTALLPVGIAIKETPIKLGAQNMHWEEQGAFTGEISPAMLQDSGCDYVIVGHSERRQYFAETDEAVNKKVKAALAHNLTPIVCVGEMLAQREAGQTQTIVGAQVRGGLAGLSAEAVASLVIAYEPVWAIGTGRTASAVDAQEVCRFIRDTVAALVGQGSADCVRIQYGGSVKADNIDELMAQPDIDGALVGGASLDTKTFARIVNFQ</sequence>
<evidence type="ECO:0000256" key="10">
    <source>
        <dbReference type="RuleBase" id="RU363013"/>
    </source>
</evidence>
<dbReference type="Gene3D" id="3.20.20.70">
    <property type="entry name" value="Aldolase class I"/>
    <property type="match status" value="1"/>
</dbReference>
<dbReference type="GO" id="GO:0006094">
    <property type="term" value="P:gluconeogenesis"/>
    <property type="evidence" value="ECO:0007669"/>
    <property type="project" value="UniProtKB-UniRule"/>
</dbReference>
<feature type="binding site" evidence="9">
    <location>
        <position position="212"/>
    </location>
    <ligand>
        <name>substrate</name>
    </ligand>
</feature>
<comment type="similarity">
    <text evidence="2 9 10">Belongs to the triosephosphate isomerase family.</text>
</comment>
<comment type="subcellular location">
    <subcellularLocation>
        <location evidence="9 10">Cytoplasm</location>
    </subcellularLocation>
</comment>
<accession>A0A154BPY8</accession>
<evidence type="ECO:0000256" key="3">
    <source>
        <dbReference type="ARBA" id="ARBA00011940"/>
    </source>
</evidence>
<feature type="binding site" evidence="9">
    <location>
        <begin position="233"/>
        <end position="234"/>
    </location>
    <ligand>
        <name>substrate</name>
    </ligand>
</feature>
<dbReference type="InterPro" id="IPR000652">
    <property type="entry name" value="Triosephosphate_isomerase"/>
</dbReference>
<dbReference type="SUPFAM" id="SSF51351">
    <property type="entry name" value="Triosephosphate isomerase (TIM)"/>
    <property type="match status" value="1"/>
</dbReference>
<feature type="binding site" evidence="9">
    <location>
        <position position="172"/>
    </location>
    <ligand>
        <name>substrate</name>
    </ligand>
</feature>
<keyword evidence="7 9" id="KW-0324">Glycolysis</keyword>
<keyword evidence="5 9" id="KW-0312">Gluconeogenesis</keyword>
<dbReference type="GO" id="GO:0046166">
    <property type="term" value="P:glyceraldehyde-3-phosphate biosynthetic process"/>
    <property type="evidence" value="ECO:0007669"/>
    <property type="project" value="TreeGrafter"/>
</dbReference>
<dbReference type="InterPro" id="IPR020861">
    <property type="entry name" value="Triosephosphate_isomerase_AS"/>
</dbReference>
<dbReference type="InterPro" id="IPR035990">
    <property type="entry name" value="TIM_sf"/>
</dbReference>
<dbReference type="OrthoDB" id="9809429at2"/>
<dbReference type="Proteomes" id="UP000076268">
    <property type="component" value="Unassembled WGS sequence"/>
</dbReference>
<evidence type="ECO:0000256" key="8">
    <source>
        <dbReference type="ARBA" id="ARBA00023235"/>
    </source>
</evidence>
<dbReference type="PROSITE" id="PS00171">
    <property type="entry name" value="TIM_1"/>
    <property type="match status" value="1"/>
</dbReference>
<dbReference type="GO" id="GO:0005829">
    <property type="term" value="C:cytosol"/>
    <property type="evidence" value="ECO:0007669"/>
    <property type="project" value="TreeGrafter"/>
</dbReference>
<evidence type="ECO:0000256" key="4">
    <source>
        <dbReference type="ARBA" id="ARBA00019397"/>
    </source>
</evidence>
<evidence type="ECO:0000256" key="1">
    <source>
        <dbReference type="ARBA" id="ARBA00004680"/>
    </source>
</evidence>
<dbReference type="NCBIfam" id="TIGR00419">
    <property type="entry name" value="tim"/>
    <property type="match status" value="1"/>
</dbReference>
<evidence type="ECO:0000256" key="7">
    <source>
        <dbReference type="ARBA" id="ARBA00023152"/>
    </source>
</evidence>
<dbReference type="EMBL" id="LSGP01000023">
    <property type="protein sequence ID" value="KYZ75568.1"/>
    <property type="molecule type" value="Genomic_DNA"/>
</dbReference>
<keyword evidence="6 9" id="KW-0963">Cytoplasm</keyword>
<organism evidence="11 12">
    <name type="scientific">Anaerosporomusa subterranea</name>
    <dbReference type="NCBI Taxonomy" id="1794912"/>
    <lineage>
        <taxon>Bacteria</taxon>
        <taxon>Bacillati</taxon>
        <taxon>Bacillota</taxon>
        <taxon>Negativicutes</taxon>
        <taxon>Acetonemataceae</taxon>
        <taxon>Anaerosporomusa</taxon>
    </lineage>
</organism>
<comment type="catalytic activity">
    <reaction evidence="9 10">
        <text>D-glyceraldehyde 3-phosphate = dihydroxyacetone phosphate</text>
        <dbReference type="Rhea" id="RHEA:18585"/>
        <dbReference type="ChEBI" id="CHEBI:57642"/>
        <dbReference type="ChEBI" id="CHEBI:59776"/>
        <dbReference type="EC" id="5.3.1.1"/>
    </reaction>
</comment>
<dbReference type="PANTHER" id="PTHR21139:SF42">
    <property type="entry name" value="TRIOSEPHOSPHATE ISOMERASE"/>
    <property type="match status" value="1"/>
</dbReference>
<evidence type="ECO:0000313" key="11">
    <source>
        <dbReference type="EMBL" id="KYZ75568.1"/>
    </source>
</evidence>
<dbReference type="HAMAP" id="MF_00147_B">
    <property type="entry name" value="TIM_B"/>
    <property type="match status" value="1"/>
</dbReference>
<feature type="binding site" evidence="9">
    <location>
        <begin position="9"/>
        <end position="11"/>
    </location>
    <ligand>
        <name>substrate</name>
    </ligand>
</feature>
<evidence type="ECO:0000256" key="5">
    <source>
        <dbReference type="ARBA" id="ARBA00022432"/>
    </source>
</evidence>
<comment type="pathway">
    <text evidence="1 9 10">Carbohydrate degradation; glycolysis; D-glyceraldehyde 3-phosphate from glycerone phosphate: step 1/1.</text>
</comment>
<dbReference type="EC" id="5.3.1.1" evidence="3 9"/>
<name>A0A154BPY8_ANASB</name>
<keyword evidence="8 9" id="KW-0413">Isomerase</keyword>
<dbReference type="InterPro" id="IPR013785">
    <property type="entry name" value="Aldolase_TIM"/>
</dbReference>
<dbReference type="UniPathway" id="UPA00138"/>
<dbReference type="Pfam" id="PF00121">
    <property type="entry name" value="TIM"/>
    <property type="match status" value="1"/>
</dbReference>
<feature type="active site" description="Proton acceptor" evidence="9">
    <location>
        <position position="166"/>
    </location>
</feature>
<dbReference type="GO" id="GO:0006096">
    <property type="term" value="P:glycolytic process"/>
    <property type="evidence" value="ECO:0007669"/>
    <property type="project" value="UniProtKB-UniRule"/>
</dbReference>
<dbReference type="CDD" id="cd00311">
    <property type="entry name" value="TIM"/>
    <property type="match status" value="1"/>
</dbReference>
<evidence type="ECO:0000256" key="2">
    <source>
        <dbReference type="ARBA" id="ARBA00007422"/>
    </source>
</evidence>
<dbReference type="FunFam" id="3.20.20.70:FF:000016">
    <property type="entry name" value="Triosephosphate isomerase"/>
    <property type="match status" value="1"/>
</dbReference>